<gene>
    <name evidence="1" type="primary">creD_2</name>
    <name evidence="1" type="ORF">NCTC8985_03363</name>
</gene>
<dbReference type="PANTHER" id="PTHR30092">
    <property type="entry name" value="INNER MEMBRANE PROTEIN CRED"/>
    <property type="match status" value="1"/>
</dbReference>
<evidence type="ECO:0000313" key="1">
    <source>
        <dbReference type="EMBL" id="STI78045.1"/>
    </source>
</evidence>
<dbReference type="PANTHER" id="PTHR30092:SF0">
    <property type="entry name" value="INNER MEMBRANE PROTEIN CRED"/>
    <property type="match status" value="1"/>
</dbReference>
<dbReference type="AlphaFoldDB" id="A0A376TLE1"/>
<dbReference type="GO" id="GO:0005886">
    <property type="term" value="C:plasma membrane"/>
    <property type="evidence" value="ECO:0007669"/>
    <property type="project" value="TreeGrafter"/>
</dbReference>
<name>A0A376TLE1_ECOLX</name>
<sequence>MLIRQVIVERADYRSDVEDAIAKVPAGRKKLVGPLIAIPVTELYTVQEEDKTVERKRSFIHFWLPESLMVDGQSERGRTQIGIYTGQVWHSDLTLKADFDVSRLSELNAPNIILGKPFIVISVGDARGIGVVKAPEVNGTH</sequence>
<dbReference type="Pfam" id="PF06123">
    <property type="entry name" value="CreD"/>
    <property type="match status" value="1"/>
</dbReference>
<protein>
    <submittedName>
        <fullName evidence="1">Inner membrane protein</fullName>
    </submittedName>
</protein>
<organism evidence="1 2">
    <name type="scientific">Escherichia coli</name>
    <dbReference type="NCBI Taxonomy" id="562"/>
    <lineage>
        <taxon>Bacteria</taxon>
        <taxon>Pseudomonadati</taxon>
        <taxon>Pseudomonadota</taxon>
        <taxon>Gammaproteobacteria</taxon>
        <taxon>Enterobacterales</taxon>
        <taxon>Enterobacteriaceae</taxon>
        <taxon>Escherichia</taxon>
    </lineage>
</organism>
<dbReference type="Proteomes" id="UP000254405">
    <property type="component" value="Unassembled WGS sequence"/>
</dbReference>
<accession>A0A376TLE1</accession>
<proteinExistence type="predicted"/>
<dbReference type="InterPro" id="IPR010364">
    <property type="entry name" value="Uncharacterised_IM_CreD"/>
</dbReference>
<reference evidence="1 2" key="1">
    <citation type="submission" date="2018-06" db="EMBL/GenBank/DDBJ databases">
        <authorList>
            <consortium name="Pathogen Informatics"/>
            <person name="Doyle S."/>
        </authorList>
    </citation>
    <scope>NUCLEOTIDE SEQUENCE [LARGE SCALE GENOMIC DNA]</scope>
    <source>
        <strain evidence="1 2">NCTC8985</strain>
    </source>
</reference>
<dbReference type="EMBL" id="UGCO01000001">
    <property type="protein sequence ID" value="STI78045.1"/>
    <property type="molecule type" value="Genomic_DNA"/>
</dbReference>
<evidence type="ECO:0000313" key="2">
    <source>
        <dbReference type="Proteomes" id="UP000254405"/>
    </source>
</evidence>